<evidence type="ECO:0000256" key="9">
    <source>
        <dbReference type="ARBA" id="ARBA00044632"/>
    </source>
</evidence>
<dbReference type="InterPro" id="IPR003265">
    <property type="entry name" value="HhH-GPD_domain"/>
</dbReference>
<evidence type="ECO:0000256" key="2">
    <source>
        <dbReference type="ARBA" id="ARBA00012720"/>
    </source>
</evidence>
<keyword evidence="7" id="KW-0511">Multifunctional enzyme</keyword>
<dbReference type="GO" id="GO:0006289">
    <property type="term" value="P:nucleotide-excision repair"/>
    <property type="evidence" value="ECO:0007669"/>
    <property type="project" value="InterPro"/>
</dbReference>
<evidence type="ECO:0000256" key="3">
    <source>
        <dbReference type="ARBA" id="ARBA00022763"/>
    </source>
</evidence>
<sequence>MEFETGAIPLSDIDGAFDLQATLESGQSYLWDRADGRMYESMDVYGGDAWYETVVPPIDGVSDEQAVVRVRQTDGRLEWEATTDAVPILTHLLRLDDDLDAILDATPDDSLLERAYDAYEGMRLVRDPPFPCLISFICSAQMRVSRIHGMQMRLAREYGDTVTVAGETYHAFPTADQLAVRTEDELRDLSLGYRAPYVQRTAEMVANGDAHPNDAVGLPYEDARNSLTQFVGVGDKVSDCVLLFSLGFLEAVPLDTWIQTAIADHYPDCEAGNYTETSRAIRDRLGGQYAGYAQTYVFYYLRAGGE</sequence>
<keyword evidence="8" id="KW-0326">Glycosidase</keyword>
<dbReference type="InterPro" id="IPR052054">
    <property type="entry name" value="Oxidative_DNA_repair_enzyme"/>
</dbReference>
<accession>A0A482TB36</accession>
<evidence type="ECO:0000256" key="5">
    <source>
        <dbReference type="ARBA" id="ARBA00023204"/>
    </source>
</evidence>
<dbReference type="Gene3D" id="3.30.310.260">
    <property type="match status" value="1"/>
</dbReference>
<keyword evidence="6" id="KW-0456">Lyase</keyword>
<comment type="caution">
    <text evidence="11">The sequence shown here is derived from an EMBL/GenBank/DDBJ whole genome shotgun (WGS) entry which is preliminary data.</text>
</comment>
<dbReference type="SUPFAM" id="SSF48150">
    <property type="entry name" value="DNA-glycosylase"/>
    <property type="match status" value="1"/>
</dbReference>
<evidence type="ECO:0000256" key="1">
    <source>
        <dbReference type="ARBA" id="ARBA00010679"/>
    </source>
</evidence>
<dbReference type="GO" id="GO:0140078">
    <property type="term" value="F:class I DNA-(apurinic or apyrimidinic site) endonuclease activity"/>
    <property type="evidence" value="ECO:0007669"/>
    <property type="project" value="UniProtKB-EC"/>
</dbReference>
<dbReference type="Pfam" id="PF00730">
    <property type="entry name" value="HhH-GPD"/>
    <property type="match status" value="1"/>
</dbReference>
<gene>
    <name evidence="11" type="ORF">ELS19_08075</name>
</gene>
<dbReference type="InterPro" id="IPR012904">
    <property type="entry name" value="OGG_N"/>
</dbReference>
<dbReference type="InterPro" id="IPR011257">
    <property type="entry name" value="DNA_glycosylase"/>
</dbReference>
<dbReference type="Proteomes" id="UP000294028">
    <property type="component" value="Unassembled WGS sequence"/>
</dbReference>
<evidence type="ECO:0000313" key="11">
    <source>
        <dbReference type="EMBL" id="RYJ13932.1"/>
    </source>
</evidence>
<keyword evidence="5" id="KW-0234">DNA repair</keyword>
<evidence type="ECO:0000256" key="8">
    <source>
        <dbReference type="ARBA" id="ARBA00023295"/>
    </source>
</evidence>
<evidence type="ECO:0000313" key="12">
    <source>
        <dbReference type="Proteomes" id="UP000294028"/>
    </source>
</evidence>
<evidence type="ECO:0000256" key="6">
    <source>
        <dbReference type="ARBA" id="ARBA00023239"/>
    </source>
</evidence>
<protein>
    <recommendedName>
        <fullName evidence="2">DNA-(apurinic or apyrimidinic site) lyase</fullName>
        <ecNumber evidence="2">4.2.99.18</ecNumber>
    </recommendedName>
</protein>
<dbReference type="AlphaFoldDB" id="A0A482TB36"/>
<reference evidence="11 12" key="1">
    <citation type="submission" date="2018-12" db="EMBL/GenBank/DDBJ databases">
        <title>Genome analysis provides insights into bioremediation potentialities of Halogeometricum borinquense strain N11.</title>
        <authorList>
            <person name="Najjari A."/>
            <person name="Youssef N."/>
            <person name="Fhoula I."/>
            <person name="Ben Dhia O."/>
            <person name="Mahjoubi M."/>
            <person name="Ouzari H.I."/>
            <person name="Cherif A."/>
        </authorList>
    </citation>
    <scope>NUCLEOTIDE SEQUENCE [LARGE SCALE GENOMIC DNA]</scope>
    <source>
        <strain evidence="11 12">N11</strain>
    </source>
</reference>
<dbReference type="InterPro" id="IPR023170">
    <property type="entry name" value="HhH_base_excis_C"/>
</dbReference>
<evidence type="ECO:0000259" key="10">
    <source>
        <dbReference type="SMART" id="SM00478"/>
    </source>
</evidence>
<dbReference type="RefSeq" id="WP_129784348.1">
    <property type="nucleotide sequence ID" value="NZ_RZHH01000002.1"/>
</dbReference>
<feature type="domain" description="HhH-GPD" evidence="10">
    <location>
        <begin position="138"/>
        <end position="302"/>
    </location>
</feature>
<proteinExistence type="inferred from homology"/>
<organism evidence="11 12">
    <name type="scientific">Halogeometricum borinquense</name>
    <dbReference type="NCBI Taxonomy" id="60847"/>
    <lineage>
        <taxon>Archaea</taxon>
        <taxon>Methanobacteriati</taxon>
        <taxon>Methanobacteriota</taxon>
        <taxon>Stenosarchaea group</taxon>
        <taxon>Halobacteria</taxon>
        <taxon>Halobacteriales</taxon>
        <taxon>Haloferacaceae</taxon>
        <taxon>Halogeometricum</taxon>
    </lineage>
</organism>
<comment type="catalytic activity">
    <reaction evidence="9">
        <text>2'-deoxyribonucleotide-(2'-deoxyribose 5'-phosphate)-2'-deoxyribonucleotide-DNA = a 3'-end 2'-deoxyribonucleotide-(2,3-dehydro-2,3-deoxyribose 5'-phosphate)-DNA + a 5'-end 5'-phospho-2'-deoxyribonucleoside-DNA + H(+)</text>
        <dbReference type="Rhea" id="RHEA:66592"/>
        <dbReference type="Rhea" id="RHEA-COMP:13180"/>
        <dbReference type="Rhea" id="RHEA-COMP:16897"/>
        <dbReference type="Rhea" id="RHEA-COMP:17067"/>
        <dbReference type="ChEBI" id="CHEBI:15378"/>
        <dbReference type="ChEBI" id="CHEBI:136412"/>
        <dbReference type="ChEBI" id="CHEBI:157695"/>
        <dbReference type="ChEBI" id="CHEBI:167181"/>
        <dbReference type="EC" id="4.2.99.18"/>
    </reaction>
</comment>
<evidence type="ECO:0000256" key="7">
    <source>
        <dbReference type="ARBA" id="ARBA00023268"/>
    </source>
</evidence>
<evidence type="ECO:0000256" key="4">
    <source>
        <dbReference type="ARBA" id="ARBA00022801"/>
    </source>
</evidence>
<dbReference type="Gene3D" id="1.10.1670.10">
    <property type="entry name" value="Helix-hairpin-Helix base-excision DNA repair enzymes (C-terminal)"/>
    <property type="match status" value="1"/>
</dbReference>
<dbReference type="GO" id="GO:0006284">
    <property type="term" value="P:base-excision repair"/>
    <property type="evidence" value="ECO:0007669"/>
    <property type="project" value="InterPro"/>
</dbReference>
<keyword evidence="4" id="KW-0378">Hydrolase</keyword>
<dbReference type="SMART" id="SM00478">
    <property type="entry name" value="ENDO3c"/>
    <property type="match status" value="1"/>
</dbReference>
<dbReference type="GO" id="GO:0003684">
    <property type="term" value="F:damaged DNA binding"/>
    <property type="evidence" value="ECO:0007669"/>
    <property type="project" value="InterPro"/>
</dbReference>
<comment type="similarity">
    <text evidence="1">Belongs to the type-1 OGG1 family.</text>
</comment>
<dbReference type="GO" id="GO:0008534">
    <property type="term" value="F:oxidized purine nucleobase lesion DNA N-glycosylase activity"/>
    <property type="evidence" value="ECO:0007669"/>
    <property type="project" value="InterPro"/>
</dbReference>
<dbReference type="CDD" id="cd00056">
    <property type="entry name" value="ENDO3c"/>
    <property type="match status" value="1"/>
</dbReference>
<dbReference type="PANTHER" id="PTHR10242:SF2">
    <property type="entry name" value="N-GLYCOSYLASE_DNA LYASE"/>
    <property type="match status" value="1"/>
</dbReference>
<dbReference type="PANTHER" id="PTHR10242">
    <property type="entry name" value="8-OXOGUANINE DNA GLYCOSYLASE"/>
    <property type="match status" value="1"/>
</dbReference>
<dbReference type="Pfam" id="PF07934">
    <property type="entry name" value="OGG_N"/>
    <property type="match status" value="1"/>
</dbReference>
<dbReference type="SUPFAM" id="SSF55945">
    <property type="entry name" value="TATA-box binding protein-like"/>
    <property type="match status" value="1"/>
</dbReference>
<dbReference type="Gene3D" id="1.10.340.30">
    <property type="entry name" value="Hypothetical protein, domain 2"/>
    <property type="match status" value="1"/>
</dbReference>
<dbReference type="EC" id="4.2.99.18" evidence="2"/>
<dbReference type="EMBL" id="RZHH01000002">
    <property type="protein sequence ID" value="RYJ13932.1"/>
    <property type="molecule type" value="Genomic_DNA"/>
</dbReference>
<keyword evidence="3" id="KW-0227">DNA damage</keyword>
<name>A0A482TB36_9EURY</name>